<accession>A0A1Q9ETP6</accession>
<dbReference type="AlphaFoldDB" id="A0A1Q9ETP6"/>
<dbReference type="Proteomes" id="UP000186817">
    <property type="component" value="Unassembled WGS sequence"/>
</dbReference>
<protein>
    <submittedName>
        <fullName evidence="1">Uncharacterized protein</fullName>
    </submittedName>
</protein>
<evidence type="ECO:0000313" key="1">
    <source>
        <dbReference type="EMBL" id="OLQ10779.1"/>
    </source>
</evidence>
<gene>
    <name evidence="1" type="ORF">AK812_SmicGene5474</name>
</gene>
<organism evidence="1 2">
    <name type="scientific">Symbiodinium microadriaticum</name>
    <name type="common">Dinoflagellate</name>
    <name type="synonym">Zooxanthella microadriatica</name>
    <dbReference type="NCBI Taxonomy" id="2951"/>
    <lineage>
        <taxon>Eukaryota</taxon>
        <taxon>Sar</taxon>
        <taxon>Alveolata</taxon>
        <taxon>Dinophyceae</taxon>
        <taxon>Suessiales</taxon>
        <taxon>Symbiodiniaceae</taxon>
        <taxon>Symbiodinium</taxon>
    </lineage>
</organism>
<keyword evidence="2" id="KW-1185">Reference proteome</keyword>
<dbReference type="OrthoDB" id="10397293at2759"/>
<name>A0A1Q9ETP6_SYMMI</name>
<sequence>MLLARVPQAEWPGSCLVQVAWAAARLGVFDAHAARALSAADPSALRAQEQEDRMQMVKIHAQCSEGGLAQFTAAAAQRAEEFAARDVANVAWAAWRDLWKPMRVDSGPTAMASQALIDEPAIVALAARAQRTMSEMELQHLCNLLWAFATFSWQRTPGPTMLRGLSAALLRRRPSEFEHCGLAATSWALADALQLPMPPSRR</sequence>
<evidence type="ECO:0000313" key="2">
    <source>
        <dbReference type="Proteomes" id="UP000186817"/>
    </source>
</evidence>
<proteinExistence type="predicted"/>
<comment type="caution">
    <text evidence="1">The sequence shown here is derived from an EMBL/GenBank/DDBJ whole genome shotgun (WGS) entry which is preliminary data.</text>
</comment>
<reference evidence="1 2" key="1">
    <citation type="submission" date="2016-02" db="EMBL/GenBank/DDBJ databases">
        <title>Genome analysis of coral dinoflagellate symbionts highlights evolutionary adaptations to a symbiotic lifestyle.</title>
        <authorList>
            <person name="Aranda M."/>
            <person name="Li Y."/>
            <person name="Liew Y.J."/>
            <person name="Baumgarten S."/>
            <person name="Simakov O."/>
            <person name="Wilson M."/>
            <person name="Piel J."/>
            <person name="Ashoor H."/>
            <person name="Bougouffa S."/>
            <person name="Bajic V.B."/>
            <person name="Ryu T."/>
            <person name="Ravasi T."/>
            <person name="Bayer T."/>
            <person name="Micklem G."/>
            <person name="Kim H."/>
            <person name="Bhak J."/>
            <person name="Lajeunesse T.C."/>
            <person name="Voolstra C.R."/>
        </authorList>
    </citation>
    <scope>NUCLEOTIDE SEQUENCE [LARGE SCALE GENOMIC DNA]</scope>
    <source>
        <strain evidence="1 2">CCMP2467</strain>
    </source>
</reference>
<dbReference type="EMBL" id="LSRX01000072">
    <property type="protein sequence ID" value="OLQ10779.1"/>
    <property type="molecule type" value="Genomic_DNA"/>
</dbReference>